<comment type="caution">
    <text evidence="1">The sequence shown here is derived from an EMBL/GenBank/DDBJ whole genome shotgun (WGS) entry which is preliminary data.</text>
</comment>
<gene>
    <name evidence="1" type="ORF">PSON_ATCC_30995.1.T5680002</name>
</gene>
<proteinExistence type="predicted"/>
<protein>
    <submittedName>
        <fullName evidence="1">Uncharacterized protein</fullName>
    </submittedName>
</protein>
<keyword evidence="2" id="KW-1185">Reference proteome</keyword>
<evidence type="ECO:0000313" key="2">
    <source>
        <dbReference type="Proteomes" id="UP000692954"/>
    </source>
</evidence>
<organism evidence="1 2">
    <name type="scientific">Paramecium sonneborni</name>
    <dbReference type="NCBI Taxonomy" id="65129"/>
    <lineage>
        <taxon>Eukaryota</taxon>
        <taxon>Sar</taxon>
        <taxon>Alveolata</taxon>
        <taxon>Ciliophora</taxon>
        <taxon>Intramacronucleata</taxon>
        <taxon>Oligohymenophorea</taxon>
        <taxon>Peniculida</taxon>
        <taxon>Parameciidae</taxon>
        <taxon>Paramecium</taxon>
    </lineage>
</organism>
<dbReference type="EMBL" id="CAJJDN010000568">
    <property type="protein sequence ID" value="CAD8131403.1"/>
    <property type="molecule type" value="Genomic_DNA"/>
</dbReference>
<dbReference type="AlphaFoldDB" id="A0A8S1RVN6"/>
<name>A0A8S1RVN6_9CILI</name>
<reference evidence="1" key="1">
    <citation type="submission" date="2021-01" db="EMBL/GenBank/DDBJ databases">
        <authorList>
            <consortium name="Genoscope - CEA"/>
            <person name="William W."/>
        </authorList>
    </citation>
    <scope>NUCLEOTIDE SEQUENCE</scope>
</reference>
<accession>A0A8S1RVN6</accession>
<dbReference type="Proteomes" id="UP000692954">
    <property type="component" value="Unassembled WGS sequence"/>
</dbReference>
<sequence length="44" mass="5356">MQVFKKVDNLLQQKDYVVNNKIIIIAMVDHMTKITQQWKMDRSY</sequence>
<evidence type="ECO:0000313" key="1">
    <source>
        <dbReference type="EMBL" id="CAD8131403.1"/>
    </source>
</evidence>